<evidence type="ECO:0000256" key="1">
    <source>
        <dbReference type="SAM" id="MobiDB-lite"/>
    </source>
</evidence>
<dbReference type="EMBL" id="HBFQ01065763">
    <property type="protein sequence ID" value="CAD8872350.1"/>
    <property type="molecule type" value="Transcribed_RNA"/>
</dbReference>
<proteinExistence type="predicted"/>
<feature type="compositionally biased region" description="Basic and acidic residues" evidence="1">
    <location>
        <begin position="552"/>
        <end position="577"/>
    </location>
</feature>
<gene>
    <name evidence="2" type="ORF">NSCI0253_LOCUS46707</name>
</gene>
<sequence>MAQATAHQSRGCSHDPSFGGVMAVPLTVKRSELLRTCINIQESFDPKRTTLDAHVEEELTKDKRLGDVERKFIHQVFYGCARYQKFLRVFVTSFQYRSQSLAIRGEQPLYCILCYLLFFRLEELGVVEFQAFLMCGLGTASALHSLLQYALSVEDINRWVKHEWCKIYDMQYIEEDVIGKLQSFAEDLQPALNAIALRATGHIERSTLDVTSQDRKTTQFELFKLTQPRPRLIPEPEEISRQIKALPVMAAVHETDLSKVEEEKRLRLEEEKVKVAAKYRPEQEFTLTTAERMSGGDKDEMAKKVEAERMAECTFQPFVKSYVPPTEEAAVRHNTAAVLREDALLRKKQAQEYEMLKKYEFELRDASEFNKWQQHVLEHDQREEEERVHQRVVGAHVAREEAIEAREGVVRKRQIMAQFQREVAKEQIATQEQESAAELHKNQQMVQEAIVDRENVRRAEEEAQKCRAKQAEDVRRIKEGEFERKRCEDEKEMEKKKDLIRQIRAIERAPADRVKIFDPTEQPGLGLLEEMSLAELRERLRVEQDKRLREVEDKREKQLEKKHEKQQELAEKADQLVRIRATAKEQGQQRRDNRNQKLREEEEKRRKYREAKVEEAAEKIAAKKKAKLAEEACLKKELKEISIKRQFLQANVEMVEAKAFGEQQAGLEREARDRQNNLLMQQKKRNDIKAGETMLRYANKQRAQEEYKAMTDAVTDRLQKAQTDNRYLIDTIKKANKSAIAEQRDNEQRLADEFGHTRNRYMQRVARVTKV</sequence>
<organism evidence="2">
    <name type="scientific">Noctiluca scintillans</name>
    <name type="common">Sea sparkle</name>
    <name type="synonym">Red tide dinoflagellate</name>
    <dbReference type="NCBI Taxonomy" id="2966"/>
    <lineage>
        <taxon>Eukaryota</taxon>
        <taxon>Sar</taxon>
        <taxon>Alveolata</taxon>
        <taxon>Dinophyceae</taxon>
        <taxon>Noctilucales</taxon>
        <taxon>Noctilucaceae</taxon>
        <taxon>Noctiluca</taxon>
    </lineage>
</organism>
<feature type="compositionally biased region" description="Basic and acidic residues" evidence="1">
    <location>
        <begin position="587"/>
        <end position="609"/>
    </location>
</feature>
<dbReference type="InterPro" id="IPR039341">
    <property type="entry name" value="CFAP99"/>
</dbReference>
<reference evidence="2" key="1">
    <citation type="submission" date="2021-01" db="EMBL/GenBank/DDBJ databases">
        <authorList>
            <person name="Corre E."/>
            <person name="Pelletier E."/>
            <person name="Niang G."/>
            <person name="Scheremetjew M."/>
            <person name="Finn R."/>
            <person name="Kale V."/>
            <person name="Holt S."/>
            <person name="Cochrane G."/>
            <person name="Meng A."/>
            <person name="Brown T."/>
            <person name="Cohen L."/>
        </authorList>
    </citation>
    <scope>NUCLEOTIDE SEQUENCE</scope>
</reference>
<dbReference type="PANTHER" id="PTHR34649:SF1">
    <property type="entry name" value="CILIA- AND FLAGELLA-ASSOCIATED PROTEIN 99"/>
    <property type="match status" value="1"/>
</dbReference>
<evidence type="ECO:0000313" key="2">
    <source>
        <dbReference type="EMBL" id="CAD8872350.1"/>
    </source>
</evidence>
<accession>A0A7S1B1Y1</accession>
<dbReference type="AlphaFoldDB" id="A0A7S1B1Y1"/>
<protein>
    <submittedName>
        <fullName evidence="2">Uncharacterized protein</fullName>
    </submittedName>
</protein>
<feature type="region of interest" description="Disordered" evidence="1">
    <location>
        <begin position="552"/>
        <end position="609"/>
    </location>
</feature>
<name>A0A7S1B1Y1_NOCSC</name>
<dbReference type="PANTHER" id="PTHR34649">
    <property type="entry name" value="CILIA- AND FLAGELLA-ASSOCIATED PROTEIN 99"/>
    <property type="match status" value="1"/>
</dbReference>